<protein>
    <submittedName>
        <fullName evidence="1">Uncharacterized protein</fullName>
    </submittedName>
</protein>
<keyword evidence="2" id="KW-1185">Reference proteome</keyword>
<evidence type="ECO:0000313" key="2">
    <source>
        <dbReference type="Proteomes" id="UP000246894"/>
    </source>
</evidence>
<reference evidence="1 2" key="1">
    <citation type="submission" date="2017-10" db="EMBL/GenBank/DDBJ databases">
        <title>Genome of an Actinobacterium that displays light-enhanced growth.</title>
        <authorList>
            <person name="Maresca J.A."/>
            <person name="Hempel P."/>
            <person name="Shevchenko O."/>
            <person name="Miller K.J."/>
            <person name="Hahn M.W."/>
        </authorList>
    </citation>
    <scope>NUCLEOTIDE SEQUENCE [LARGE SCALE GENOMIC DNA]</scope>
    <source>
        <strain evidence="1 2">MWH-Mo1</strain>
    </source>
</reference>
<sequence>MSDYHQQNCWGTGPPDLQTHLHHCAVSRADLLTIREKPQRFKKKFKV</sequence>
<gene>
    <name evidence="1" type="ORF">AURMO_00091</name>
</gene>
<dbReference type="KEGG" id="aum:AURMO_00091"/>
<dbReference type="Proteomes" id="UP000246894">
    <property type="component" value="Chromosome"/>
</dbReference>
<proteinExistence type="predicted"/>
<dbReference type="EMBL" id="CP023994">
    <property type="protein sequence ID" value="AWR20714.1"/>
    <property type="molecule type" value="Genomic_DNA"/>
</dbReference>
<organism evidence="1 2">
    <name type="scientific">Aurantimicrobium photophilum</name>
    <dbReference type="NCBI Taxonomy" id="1987356"/>
    <lineage>
        <taxon>Bacteria</taxon>
        <taxon>Bacillati</taxon>
        <taxon>Actinomycetota</taxon>
        <taxon>Actinomycetes</taxon>
        <taxon>Micrococcales</taxon>
        <taxon>Microbacteriaceae</taxon>
        <taxon>Aurantimicrobium</taxon>
    </lineage>
</organism>
<dbReference type="AlphaFoldDB" id="A0A2Z3RX33"/>
<evidence type="ECO:0000313" key="1">
    <source>
        <dbReference type="EMBL" id="AWR20714.1"/>
    </source>
</evidence>
<name>A0A2Z3RX33_9MICO</name>
<accession>A0A2Z3RX33</accession>